<sequence length="439" mass="47899">KQGAWWQELAVAACAPVETKPEGAMQDHCDNPALFLLEYCDGFRGAVLMLNGYLTELAYAARNVDDTVDATWFRLQGHGGEPGAYAHFSYLSLNVEEMFLTGQPQYPVERTLLTSGMLEAALTSRHQDHTRIETPWLELSYQSYDELKWRPTGPEPSGACLQVSGPVSITGFADEIASAAGEQVAGLQVARVSHIEVRGVNGTNVLDLSDDEVDTFKGQLDEAGITVSCIGSPIGKVQIRVDLEEHFRRFQVALRRADQFDCRFVRLFSFYHEGEEADAIRERVVVQFRRMAAAAADAGVTLVHENEKDIYGNTPERCVDLLAAVDHPHLRAAFDPANFVQCGASPLQAWGLLAQHVVYFHIKDAIAESGRVVPSGLGDGQLEAILEAALDGGYSGFLSIEPHLKKDDPDYGGVGAERFTLATTALRAILHRLGAAEAG</sequence>
<accession>A0A382FWZ2</accession>
<feature type="non-terminal residue" evidence="2">
    <location>
        <position position="1"/>
    </location>
</feature>
<dbReference type="EMBL" id="UINC01052318">
    <property type="protein sequence ID" value="SVB67510.1"/>
    <property type="molecule type" value="Genomic_DNA"/>
</dbReference>
<organism evidence="2">
    <name type="scientific">marine metagenome</name>
    <dbReference type="NCBI Taxonomy" id="408172"/>
    <lineage>
        <taxon>unclassified sequences</taxon>
        <taxon>metagenomes</taxon>
        <taxon>ecological metagenomes</taxon>
    </lineage>
</organism>
<evidence type="ECO:0000313" key="2">
    <source>
        <dbReference type="EMBL" id="SVB67510.1"/>
    </source>
</evidence>
<evidence type="ECO:0000259" key="1">
    <source>
        <dbReference type="Pfam" id="PF01261"/>
    </source>
</evidence>
<dbReference type="AlphaFoldDB" id="A0A382FWZ2"/>
<dbReference type="Pfam" id="PF01261">
    <property type="entry name" value="AP_endonuc_2"/>
    <property type="match status" value="1"/>
</dbReference>
<name>A0A382FWZ2_9ZZZZ</name>
<protein>
    <recommendedName>
        <fullName evidence="1">Xylose isomerase-like TIM barrel domain-containing protein</fullName>
    </recommendedName>
</protein>
<feature type="domain" description="Xylose isomerase-like TIM barrel" evidence="1">
    <location>
        <begin position="204"/>
        <end position="404"/>
    </location>
</feature>
<dbReference type="Gene3D" id="3.20.20.150">
    <property type="entry name" value="Divalent-metal-dependent TIM barrel enzymes"/>
    <property type="match status" value="1"/>
</dbReference>
<dbReference type="InterPro" id="IPR050312">
    <property type="entry name" value="IolE/XylAMocC-like"/>
</dbReference>
<dbReference type="PANTHER" id="PTHR12110">
    <property type="entry name" value="HYDROXYPYRUVATE ISOMERASE"/>
    <property type="match status" value="1"/>
</dbReference>
<dbReference type="SUPFAM" id="SSF51658">
    <property type="entry name" value="Xylose isomerase-like"/>
    <property type="match status" value="1"/>
</dbReference>
<proteinExistence type="predicted"/>
<reference evidence="2" key="1">
    <citation type="submission" date="2018-05" db="EMBL/GenBank/DDBJ databases">
        <authorList>
            <person name="Lanie J.A."/>
            <person name="Ng W.-L."/>
            <person name="Kazmierczak K.M."/>
            <person name="Andrzejewski T.M."/>
            <person name="Davidsen T.M."/>
            <person name="Wayne K.J."/>
            <person name="Tettelin H."/>
            <person name="Glass J.I."/>
            <person name="Rusch D."/>
            <person name="Podicherti R."/>
            <person name="Tsui H.-C.T."/>
            <person name="Winkler M.E."/>
        </authorList>
    </citation>
    <scope>NUCLEOTIDE SEQUENCE</scope>
</reference>
<dbReference type="InterPro" id="IPR013022">
    <property type="entry name" value="Xyl_isomerase-like_TIM-brl"/>
</dbReference>
<dbReference type="InterPro" id="IPR036237">
    <property type="entry name" value="Xyl_isomerase-like_sf"/>
</dbReference>
<gene>
    <name evidence="2" type="ORF">METZ01_LOCUS220364</name>
</gene>
<dbReference type="PANTHER" id="PTHR12110:SF53">
    <property type="entry name" value="BLR5974 PROTEIN"/>
    <property type="match status" value="1"/>
</dbReference>